<dbReference type="PROSITE" id="PS51462">
    <property type="entry name" value="NUDIX"/>
    <property type="match status" value="1"/>
</dbReference>
<accession>A0ABT1A3Q1</accession>
<dbReference type="EMBL" id="JAGSOV010000044">
    <property type="protein sequence ID" value="MCO1657575.1"/>
    <property type="molecule type" value="Genomic_DNA"/>
</dbReference>
<feature type="transmembrane region" description="Helical" evidence="13">
    <location>
        <begin position="162"/>
        <end position="181"/>
    </location>
</feature>
<evidence type="ECO:0000256" key="8">
    <source>
        <dbReference type="ARBA" id="ARBA00022842"/>
    </source>
</evidence>
<keyword evidence="13" id="KW-1133">Transmembrane helix</keyword>
<evidence type="ECO:0000256" key="2">
    <source>
        <dbReference type="ARBA" id="ARBA00005582"/>
    </source>
</evidence>
<comment type="catalytic activity">
    <reaction evidence="10">
        <text>8-oxo-dGTP + H2O = 8-oxo-dGMP + diphosphate + H(+)</text>
        <dbReference type="Rhea" id="RHEA:31575"/>
        <dbReference type="ChEBI" id="CHEBI:15377"/>
        <dbReference type="ChEBI" id="CHEBI:15378"/>
        <dbReference type="ChEBI" id="CHEBI:33019"/>
        <dbReference type="ChEBI" id="CHEBI:63224"/>
        <dbReference type="ChEBI" id="CHEBI:77896"/>
        <dbReference type="EC" id="3.6.1.55"/>
    </reaction>
</comment>
<dbReference type="Pfam" id="PF00293">
    <property type="entry name" value="NUDIX"/>
    <property type="match status" value="1"/>
</dbReference>
<evidence type="ECO:0000256" key="1">
    <source>
        <dbReference type="ARBA" id="ARBA00001946"/>
    </source>
</evidence>
<evidence type="ECO:0000313" key="15">
    <source>
        <dbReference type="EMBL" id="MCO1657575.1"/>
    </source>
</evidence>
<keyword evidence="13" id="KW-0812">Transmembrane</keyword>
<dbReference type="SUPFAM" id="SSF55961">
    <property type="entry name" value="Bet v1-like"/>
    <property type="match status" value="1"/>
</dbReference>
<evidence type="ECO:0000256" key="12">
    <source>
        <dbReference type="SAM" id="MobiDB-lite"/>
    </source>
</evidence>
<keyword evidence="3" id="KW-0515">Mutator protein</keyword>
<keyword evidence="8" id="KW-0460">Magnesium</keyword>
<dbReference type="PANTHER" id="PTHR47707">
    <property type="entry name" value="8-OXO-DGTP DIPHOSPHATASE"/>
    <property type="match status" value="1"/>
</dbReference>
<protein>
    <recommendedName>
        <fullName evidence="11">8-oxo-dGTP diphosphatase</fullName>
        <ecNumber evidence="11">3.6.1.55</ecNumber>
    </recommendedName>
</protein>
<dbReference type="InterPro" id="IPR000086">
    <property type="entry name" value="NUDIX_hydrolase_dom"/>
</dbReference>
<sequence>MDPRVQEGGLPALCGPEGGLPEPGRRGGAGRIRAVVWVDAEARTVAGLLRDADLLDDVLRAAGHRVRRRPGRWLGPGDLLTIGVRVLPGLRVPVVVEVRAVGPAELSAEVRSRPWRGSRWSARLVPVGTGTEVRDGWRAGPLTRLLARRPLRRLRSARAERLVAAATAVGAGAVVVATALVRDGAVLAAQRTRPPALAGRWELAGGRVEAGEAEEDAVVRECREELGCAVSPTGRVGTDLLIDAGVLRVHAAVLVDGSAPTALEHAGLRWVGPAELEAVDWVDADRAVLPDLRALLGPSTT</sequence>
<comment type="cofactor">
    <cofactor evidence="1">
        <name>Mg(2+)</name>
        <dbReference type="ChEBI" id="CHEBI:18420"/>
    </cofactor>
</comment>
<proteinExistence type="inferred from homology"/>
<dbReference type="EC" id="3.6.1.55" evidence="11"/>
<dbReference type="PRINTS" id="PR00502">
    <property type="entry name" value="NUDIXFAMILY"/>
</dbReference>
<keyword evidence="7" id="KW-0378">Hydrolase</keyword>
<dbReference type="Gene3D" id="3.90.79.10">
    <property type="entry name" value="Nucleoside Triphosphate Pyrophosphohydrolase"/>
    <property type="match status" value="1"/>
</dbReference>
<dbReference type="Proteomes" id="UP001165283">
    <property type="component" value="Unassembled WGS sequence"/>
</dbReference>
<keyword evidence="6" id="KW-0227">DNA damage</keyword>
<evidence type="ECO:0000256" key="13">
    <source>
        <dbReference type="SAM" id="Phobius"/>
    </source>
</evidence>
<organism evidence="15 16">
    <name type="scientific">Pseudonocardia humida</name>
    <dbReference type="NCBI Taxonomy" id="2800819"/>
    <lineage>
        <taxon>Bacteria</taxon>
        <taxon>Bacillati</taxon>
        <taxon>Actinomycetota</taxon>
        <taxon>Actinomycetes</taxon>
        <taxon>Pseudonocardiales</taxon>
        <taxon>Pseudonocardiaceae</taxon>
        <taxon>Pseudonocardia</taxon>
    </lineage>
</organism>
<dbReference type="SUPFAM" id="SSF55811">
    <property type="entry name" value="Nudix"/>
    <property type="match status" value="1"/>
</dbReference>
<feature type="compositionally biased region" description="Low complexity" evidence="12">
    <location>
        <begin position="7"/>
        <end position="22"/>
    </location>
</feature>
<keyword evidence="13" id="KW-0472">Membrane</keyword>
<dbReference type="PANTHER" id="PTHR47707:SF1">
    <property type="entry name" value="NUDIX HYDROLASE FAMILY PROTEIN"/>
    <property type="match status" value="1"/>
</dbReference>
<feature type="domain" description="Nudix hydrolase" evidence="14">
    <location>
        <begin position="166"/>
        <end position="294"/>
    </location>
</feature>
<feature type="region of interest" description="Disordered" evidence="12">
    <location>
        <begin position="1"/>
        <end position="26"/>
    </location>
</feature>
<comment type="caution">
    <text evidence="15">The sequence shown here is derived from an EMBL/GenBank/DDBJ whole genome shotgun (WGS) entry which is preliminary data.</text>
</comment>
<evidence type="ECO:0000256" key="10">
    <source>
        <dbReference type="ARBA" id="ARBA00035861"/>
    </source>
</evidence>
<evidence type="ECO:0000256" key="4">
    <source>
        <dbReference type="ARBA" id="ARBA00022705"/>
    </source>
</evidence>
<keyword evidence="9" id="KW-0234">DNA repair</keyword>
<evidence type="ECO:0000256" key="11">
    <source>
        <dbReference type="ARBA" id="ARBA00038905"/>
    </source>
</evidence>
<name>A0ABT1A3Q1_9PSEU</name>
<dbReference type="InterPro" id="IPR015797">
    <property type="entry name" value="NUDIX_hydrolase-like_dom_sf"/>
</dbReference>
<evidence type="ECO:0000256" key="5">
    <source>
        <dbReference type="ARBA" id="ARBA00022723"/>
    </source>
</evidence>
<keyword evidence="4" id="KW-0235">DNA replication</keyword>
<keyword evidence="5" id="KW-0479">Metal-binding</keyword>
<dbReference type="InterPro" id="IPR020476">
    <property type="entry name" value="Nudix_hydrolase"/>
</dbReference>
<evidence type="ECO:0000259" key="14">
    <source>
        <dbReference type="PROSITE" id="PS51462"/>
    </source>
</evidence>
<evidence type="ECO:0000313" key="16">
    <source>
        <dbReference type="Proteomes" id="UP001165283"/>
    </source>
</evidence>
<comment type="similarity">
    <text evidence="2">Belongs to the Nudix hydrolase family.</text>
</comment>
<evidence type="ECO:0000256" key="7">
    <source>
        <dbReference type="ARBA" id="ARBA00022801"/>
    </source>
</evidence>
<evidence type="ECO:0000256" key="3">
    <source>
        <dbReference type="ARBA" id="ARBA00022457"/>
    </source>
</evidence>
<reference evidence="15" key="1">
    <citation type="submission" date="2021-04" db="EMBL/GenBank/DDBJ databases">
        <title>Pseudonocardia sp. nov., isolated from sandy soil of mangrove forest.</title>
        <authorList>
            <person name="Zan Z."/>
            <person name="Huang R."/>
            <person name="Liu W."/>
        </authorList>
    </citation>
    <scope>NUCLEOTIDE SEQUENCE</scope>
    <source>
        <strain evidence="15">S2-4</strain>
    </source>
</reference>
<evidence type="ECO:0000256" key="6">
    <source>
        <dbReference type="ARBA" id="ARBA00022763"/>
    </source>
</evidence>
<keyword evidence="16" id="KW-1185">Reference proteome</keyword>
<evidence type="ECO:0000256" key="9">
    <source>
        <dbReference type="ARBA" id="ARBA00023204"/>
    </source>
</evidence>
<dbReference type="InterPro" id="IPR047127">
    <property type="entry name" value="MutT-like"/>
</dbReference>
<gene>
    <name evidence="15" type="ORF">KDL28_21175</name>
</gene>